<feature type="transmembrane region" description="Helical" evidence="10">
    <location>
        <begin position="195"/>
        <end position="216"/>
    </location>
</feature>
<dbReference type="GO" id="GO:0008168">
    <property type="term" value="F:methyltransferase activity"/>
    <property type="evidence" value="ECO:0007669"/>
    <property type="project" value="UniProtKB-KW"/>
</dbReference>
<keyword evidence="9" id="KW-0645">Protease</keyword>
<proteinExistence type="inferred from homology"/>
<dbReference type="PRINTS" id="PR00864">
    <property type="entry name" value="PREPILNPTASE"/>
</dbReference>
<sequence length="292" mass="32607">MPFILLMIVFVLGLAVGSFLNVVVCRLELTENRSRKIFRERFSVGLQKFFGNRSRCPRCGQVLRWYDLIPVASFIWLRGKCRYCGQKISWQYPLVEIATGLLFLLVFNNLTLSLPLIRGGVGRGEFSIFDLASFCYLLYVFCSLIVIFVYDLRRYIIPDKIIFPAIIVSLIYRLGNAFFNPSLPSLNLRGGWVGLYPYLLSAFAAAAFFAAIIILTRGRGLGWGDVKLAFLMGLVLGWPDIFLALFLAFLSGALTGVGLIIAGRKQLKSQIPFGPFLAAATIFVALFGEPLA</sequence>
<feature type="transmembrane region" description="Helical" evidence="10">
    <location>
        <begin position="6"/>
        <end position="29"/>
    </location>
</feature>
<comment type="caution">
    <text evidence="13">The sequence shown here is derived from an EMBL/GenBank/DDBJ whole genome shotgun (WGS) entry which is preliminary data.</text>
</comment>
<dbReference type="EC" id="3.4.23.43" evidence="9"/>
<feature type="transmembrane region" description="Helical" evidence="10">
    <location>
        <begin position="162"/>
        <end position="183"/>
    </location>
</feature>
<accession>A0A2M7D6Z5</accession>
<dbReference type="InterPro" id="IPR014032">
    <property type="entry name" value="Peptidase_A24A_bac"/>
</dbReference>
<keyword evidence="7 10" id="KW-0472">Membrane</keyword>
<dbReference type="GO" id="GO:0006465">
    <property type="term" value="P:signal peptide processing"/>
    <property type="evidence" value="ECO:0007669"/>
    <property type="project" value="TreeGrafter"/>
</dbReference>
<keyword evidence="9" id="KW-0808">Transferase</keyword>
<organism evidence="13 14">
    <name type="scientific">Candidatus Portnoybacteria bacterium CG02_land_8_20_14_3_00_45_8</name>
    <dbReference type="NCBI Taxonomy" id="1974807"/>
    <lineage>
        <taxon>Bacteria</taxon>
        <taxon>Candidatus Portnoyibacteriota</taxon>
    </lineage>
</organism>
<feature type="transmembrane region" description="Helical" evidence="10">
    <location>
        <begin position="131"/>
        <end position="150"/>
    </location>
</feature>
<dbReference type="GO" id="GO:0032259">
    <property type="term" value="P:methylation"/>
    <property type="evidence" value="ECO:0007669"/>
    <property type="project" value="UniProtKB-KW"/>
</dbReference>
<dbReference type="Proteomes" id="UP000229247">
    <property type="component" value="Unassembled WGS sequence"/>
</dbReference>
<feature type="transmembrane region" description="Helical" evidence="10">
    <location>
        <begin position="273"/>
        <end position="291"/>
    </location>
</feature>
<evidence type="ECO:0000256" key="9">
    <source>
        <dbReference type="RuleBase" id="RU003794"/>
    </source>
</evidence>
<evidence type="ECO:0000256" key="4">
    <source>
        <dbReference type="ARBA" id="ARBA00022519"/>
    </source>
</evidence>
<evidence type="ECO:0000256" key="5">
    <source>
        <dbReference type="ARBA" id="ARBA00022692"/>
    </source>
</evidence>
<comment type="catalytic activity">
    <reaction evidence="9">
        <text>Typically cleaves a -Gly-|-Phe- bond to release an N-terminal, basic peptide of 5-8 residues from type IV prepilin, and then N-methylates the new N-terminal amino group, the methyl donor being S-adenosyl-L-methionine.</text>
        <dbReference type="EC" id="3.4.23.43"/>
    </reaction>
</comment>
<keyword evidence="5 9" id="KW-0812">Transmembrane</keyword>
<dbReference type="Pfam" id="PF06750">
    <property type="entry name" value="A24_N_bact"/>
    <property type="match status" value="1"/>
</dbReference>
<gene>
    <name evidence="13" type="ORF">COS30_00285</name>
</gene>
<evidence type="ECO:0000256" key="1">
    <source>
        <dbReference type="ARBA" id="ARBA00004429"/>
    </source>
</evidence>
<feature type="domain" description="Prepilin type IV endopeptidase peptidase" evidence="11">
    <location>
        <begin position="139"/>
        <end position="256"/>
    </location>
</feature>
<evidence type="ECO:0000313" key="13">
    <source>
        <dbReference type="EMBL" id="PIV38772.1"/>
    </source>
</evidence>
<dbReference type="InterPro" id="IPR000045">
    <property type="entry name" value="Prepilin_IV_endopep_pep"/>
</dbReference>
<keyword evidence="6 10" id="KW-1133">Transmembrane helix</keyword>
<dbReference type="Pfam" id="PF01478">
    <property type="entry name" value="Peptidase_A24"/>
    <property type="match status" value="1"/>
</dbReference>
<dbReference type="AlphaFoldDB" id="A0A2M7D6Z5"/>
<keyword evidence="4" id="KW-0997">Cell inner membrane</keyword>
<keyword evidence="9" id="KW-0511">Multifunctional enzyme</keyword>
<feature type="non-terminal residue" evidence="13">
    <location>
        <position position="292"/>
    </location>
</feature>
<dbReference type="PANTHER" id="PTHR30487:SF0">
    <property type="entry name" value="PREPILIN LEADER PEPTIDASE_N-METHYLTRANSFERASE-RELATED"/>
    <property type="match status" value="1"/>
</dbReference>
<dbReference type="GO" id="GO:0004190">
    <property type="term" value="F:aspartic-type endopeptidase activity"/>
    <property type="evidence" value="ECO:0007669"/>
    <property type="project" value="UniProtKB-EC"/>
</dbReference>
<comment type="subcellular location">
    <subcellularLocation>
        <location evidence="1">Cell inner membrane</location>
        <topology evidence="1">Multi-pass membrane protein</topology>
    </subcellularLocation>
    <subcellularLocation>
        <location evidence="9">Cell membrane</location>
        <topology evidence="9">Multi-pass membrane protein</topology>
    </subcellularLocation>
</comment>
<feature type="transmembrane region" description="Helical" evidence="10">
    <location>
        <begin position="92"/>
        <end position="111"/>
    </location>
</feature>
<evidence type="ECO:0000313" key="14">
    <source>
        <dbReference type="Proteomes" id="UP000229247"/>
    </source>
</evidence>
<keyword evidence="9" id="KW-0489">Methyltransferase</keyword>
<comment type="similarity">
    <text evidence="2 8">Belongs to the peptidase A24 family.</text>
</comment>
<evidence type="ECO:0000256" key="6">
    <source>
        <dbReference type="ARBA" id="ARBA00022989"/>
    </source>
</evidence>
<reference evidence="14" key="1">
    <citation type="submission" date="2017-09" db="EMBL/GenBank/DDBJ databases">
        <title>Depth-based differentiation of microbial function through sediment-hosted aquifers and enrichment of novel symbionts in the deep terrestrial subsurface.</title>
        <authorList>
            <person name="Probst A.J."/>
            <person name="Ladd B."/>
            <person name="Jarett J.K."/>
            <person name="Geller-Mcgrath D.E."/>
            <person name="Sieber C.M.K."/>
            <person name="Emerson J.B."/>
            <person name="Anantharaman K."/>
            <person name="Thomas B.C."/>
            <person name="Malmstrom R."/>
            <person name="Stieglmeier M."/>
            <person name="Klingl A."/>
            <person name="Woyke T."/>
            <person name="Ryan C.M."/>
            <person name="Banfield J.F."/>
        </authorList>
    </citation>
    <scope>NUCLEOTIDE SEQUENCE [LARGE SCALE GENOMIC DNA]</scope>
</reference>
<name>A0A2M7D6Z5_9BACT</name>
<keyword evidence="3" id="KW-1003">Cell membrane</keyword>
<protein>
    <recommendedName>
        <fullName evidence="9">Prepilin leader peptidase/N-methyltransferase</fullName>
        <ecNumber evidence="9">2.1.1.-</ecNumber>
        <ecNumber evidence="9">3.4.23.43</ecNumber>
    </recommendedName>
</protein>
<dbReference type="InterPro" id="IPR010627">
    <property type="entry name" value="Prepilin_pept_A24_N"/>
</dbReference>
<comment type="function">
    <text evidence="9">Plays an essential role in type IV pili and type II pseudopili formation by proteolytically removing the leader sequence from substrate proteins and subsequently monomethylating the alpha-amino group of the newly exposed N-terminal phenylalanine.</text>
</comment>
<dbReference type="PANTHER" id="PTHR30487">
    <property type="entry name" value="TYPE 4 PREPILIN-LIKE PROTEINS LEADER PEPTIDE-PROCESSING ENZYME"/>
    <property type="match status" value="1"/>
</dbReference>
<evidence type="ECO:0000256" key="2">
    <source>
        <dbReference type="ARBA" id="ARBA00005801"/>
    </source>
</evidence>
<feature type="domain" description="Prepilin peptidase A24 N-terminal" evidence="12">
    <location>
        <begin position="11"/>
        <end position="107"/>
    </location>
</feature>
<evidence type="ECO:0000256" key="8">
    <source>
        <dbReference type="RuleBase" id="RU003793"/>
    </source>
</evidence>
<dbReference type="InterPro" id="IPR050882">
    <property type="entry name" value="Prepilin_peptidase/N-MTase"/>
</dbReference>
<dbReference type="GO" id="GO:0005886">
    <property type="term" value="C:plasma membrane"/>
    <property type="evidence" value="ECO:0007669"/>
    <property type="project" value="UniProtKB-SubCell"/>
</dbReference>
<feature type="transmembrane region" description="Helical" evidence="10">
    <location>
        <begin position="228"/>
        <end position="261"/>
    </location>
</feature>
<evidence type="ECO:0000256" key="3">
    <source>
        <dbReference type="ARBA" id="ARBA00022475"/>
    </source>
</evidence>
<evidence type="ECO:0000256" key="7">
    <source>
        <dbReference type="ARBA" id="ARBA00023136"/>
    </source>
</evidence>
<keyword evidence="9" id="KW-0378">Hydrolase</keyword>
<dbReference type="EC" id="2.1.1.-" evidence="9"/>
<dbReference type="EMBL" id="PEUE01000006">
    <property type="protein sequence ID" value="PIV38772.1"/>
    <property type="molecule type" value="Genomic_DNA"/>
</dbReference>
<evidence type="ECO:0000259" key="11">
    <source>
        <dbReference type="Pfam" id="PF01478"/>
    </source>
</evidence>
<evidence type="ECO:0000259" key="12">
    <source>
        <dbReference type="Pfam" id="PF06750"/>
    </source>
</evidence>
<evidence type="ECO:0000256" key="10">
    <source>
        <dbReference type="SAM" id="Phobius"/>
    </source>
</evidence>
<dbReference type="Gene3D" id="1.20.120.1220">
    <property type="match status" value="1"/>
</dbReference>